<dbReference type="NCBIfam" id="NF009154">
    <property type="entry name" value="PRK12497.3-3"/>
    <property type="match status" value="1"/>
</dbReference>
<dbReference type="PANTHER" id="PTHR34039:SF1">
    <property type="entry name" value="UPF0102 PROTEIN YRAN"/>
    <property type="match status" value="1"/>
</dbReference>
<dbReference type="GO" id="GO:0003676">
    <property type="term" value="F:nucleic acid binding"/>
    <property type="evidence" value="ECO:0007669"/>
    <property type="project" value="InterPro"/>
</dbReference>
<proteinExistence type="inferred from homology"/>
<dbReference type="EMBL" id="QOUI01000013">
    <property type="protein sequence ID" value="RCK68177.1"/>
    <property type="molecule type" value="Genomic_DNA"/>
</dbReference>
<dbReference type="CDD" id="cd20736">
    <property type="entry name" value="PoNe_Nuclease"/>
    <property type="match status" value="1"/>
</dbReference>
<sequence>MGTRQALGRLGETLAAGLLEEQGCEVLERNWRCSEGEIDIVARELSTSTYVFCEVKCRRGLGWGDPLEAITWAKLRKLRQLAAIWSSRADPRPERIRIDAVGVVLRPGETPLLSHVRGVG</sequence>
<dbReference type="RefSeq" id="WP_114127990.1">
    <property type="nucleotide sequence ID" value="NZ_QOUI01000013.1"/>
</dbReference>
<dbReference type="PANTHER" id="PTHR34039">
    <property type="entry name" value="UPF0102 PROTEIN YRAN"/>
    <property type="match status" value="1"/>
</dbReference>
<keyword evidence="4" id="KW-1185">Reference proteome</keyword>
<dbReference type="SUPFAM" id="SSF52980">
    <property type="entry name" value="Restriction endonuclease-like"/>
    <property type="match status" value="1"/>
</dbReference>
<name>A0A367YR10_9ACTN</name>
<dbReference type="HAMAP" id="MF_00048">
    <property type="entry name" value="UPF0102"/>
    <property type="match status" value="1"/>
</dbReference>
<dbReference type="Proteomes" id="UP000252770">
    <property type="component" value="Unassembled WGS sequence"/>
</dbReference>
<gene>
    <name evidence="3" type="ORF">DT076_17480</name>
</gene>
<accession>A0A367YR10</accession>
<comment type="caution">
    <text evidence="3">The sequence shown here is derived from an EMBL/GenBank/DDBJ whole genome shotgun (WGS) entry which is preliminary data.</text>
</comment>
<dbReference type="Gene3D" id="3.40.1350.10">
    <property type="match status" value="1"/>
</dbReference>
<reference evidence="3 4" key="1">
    <citation type="submission" date="2018-07" db="EMBL/GenBank/DDBJ databases">
        <title>Desertimonas flava gen. nov. sp. nov.</title>
        <authorList>
            <person name="Liu S."/>
        </authorList>
    </citation>
    <scope>NUCLEOTIDE SEQUENCE [LARGE SCALE GENOMIC DNA]</scope>
    <source>
        <strain evidence="3 4">16Sb5-5</strain>
    </source>
</reference>
<evidence type="ECO:0000313" key="4">
    <source>
        <dbReference type="Proteomes" id="UP000252770"/>
    </source>
</evidence>
<dbReference type="Pfam" id="PF02021">
    <property type="entry name" value="UPF0102"/>
    <property type="match status" value="1"/>
</dbReference>
<evidence type="ECO:0000256" key="2">
    <source>
        <dbReference type="HAMAP-Rule" id="MF_00048"/>
    </source>
</evidence>
<dbReference type="AlphaFoldDB" id="A0A367YR10"/>
<dbReference type="InterPro" id="IPR011856">
    <property type="entry name" value="tRNA_endonuc-like_dom_sf"/>
</dbReference>
<comment type="similarity">
    <text evidence="1 2">Belongs to the UPF0102 family.</text>
</comment>
<protein>
    <recommendedName>
        <fullName evidence="2">UPF0102 protein DT076_17480</fullName>
    </recommendedName>
</protein>
<organism evidence="3 4">
    <name type="scientific">Desertihabitans brevis</name>
    <dbReference type="NCBI Taxonomy" id="2268447"/>
    <lineage>
        <taxon>Bacteria</taxon>
        <taxon>Bacillati</taxon>
        <taxon>Actinomycetota</taxon>
        <taxon>Actinomycetes</taxon>
        <taxon>Propionibacteriales</taxon>
        <taxon>Propionibacteriaceae</taxon>
        <taxon>Desertihabitans</taxon>
    </lineage>
</organism>
<dbReference type="InterPro" id="IPR011335">
    <property type="entry name" value="Restrct_endonuc-II-like"/>
</dbReference>
<dbReference type="InterPro" id="IPR003509">
    <property type="entry name" value="UPF0102_YraN-like"/>
</dbReference>
<evidence type="ECO:0000313" key="3">
    <source>
        <dbReference type="EMBL" id="RCK68177.1"/>
    </source>
</evidence>
<evidence type="ECO:0000256" key="1">
    <source>
        <dbReference type="ARBA" id="ARBA00006738"/>
    </source>
</evidence>